<accession>A0A6H0ZQ77</accession>
<protein>
    <submittedName>
        <fullName evidence="2">Uncharacterized protein</fullName>
    </submittedName>
</protein>
<evidence type="ECO:0000256" key="1">
    <source>
        <dbReference type="SAM" id="Phobius"/>
    </source>
</evidence>
<gene>
    <name evidence="2" type="ORF">FOB41_15060</name>
</gene>
<evidence type="ECO:0000313" key="2">
    <source>
        <dbReference type="EMBL" id="QIX22373.1"/>
    </source>
</evidence>
<dbReference type="Proteomes" id="UP000500870">
    <property type="component" value="Chromosome 1"/>
</dbReference>
<sequence length="73" mass="8604">MKHPKLVEWWIDLHHPPPVTKGGDQELVEATNERRMREYRETRRPYLQAYLELGMGLAVLSLMSWAIYSSSFS</sequence>
<keyword evidence="1" id="KW-0812">Transmembrane</keyword>
<keyword evidence="1" id="KW-0472">Membrane</keyword>
<reference evidence="2 3" key="1">
    <citation type="submission" date="2020-04" db="EMBL/GenBank/DDBJ databases">
        <title>FDA dAtabase for Regulatory Grade micrObial Sequences (FDA-ARGOS): Supporting development and validation of Infectious Disease Dx tests.</title>
        <authorList>
            <person name="Sciortino C."/>
            <person name="Tallon L."/>
            <person name="Sadzewicz L."/>
            <person name="Vavikolanu K."/>
            <person name="Mehta A."/>
            <person name="Aluvathingal J."/>
            <person name="Nadendla S."/>
            <person name="Nandy P."/>
            <person name="Geyer C."/>
            <person name="Yan Y."/>
            <person name="Sichtig H."/>
        </authorList>
    </citation>
    <scope>NUCLEOTIDE SEQUENCE [LARGE SCALE GENOMIC DNA]</scope>
    <source>
        <strain evidence="2 3">FDAARGOS_633</strain>
    </source>
</reference>
<keyword evidence="1" id="KW-1133">Transmembrane helix</keyword>
<evidence type="ECO:0000313" key="3">
    <source>
        <dbReference type="Proteomes" id="UP000500870"/>
    </source>
</evidence>
<dbReference type="RefSeq" id="WP_177319261.1">
    <property type="nucleotide sequence ID" value="NZ_CP050898.1"/>
</dbReference>
<name>A0A6H0ZQ77_9HYPH</name>
<dbReference type="EMBL" id="CP050898">
    <property type="protein sequence ID" value="QIX22373.1"/>
    <property type="molecule type" value="Genomic_DNA"/>
</dbReference>
<feature type="transmembrane region" description="Helical" evidence="1">
    <location>
        <begin position="46"/>
        <end position="68"/>
    </location>
</feature>
<organism evidence="2 3">
    <name type="scientific">Agrobacterium pusense</name>
    <dbReference type="NCBI Taxonomy" id="648995"/>
    <lineage>
        <taxon>Bacteria</taxon>
        <taxon>Pseudomonadati</taxon>
        <taxon>Pseudomonadota</taxon>
        <taxon>Alphaproteobacteria</taxon>
        <taxon>Hyphomicrobiales</taxon>
        <taxon>Rhizobiaceae</taxon>
        <taxon>Rhizobium/Agrobacterium group</taxon>
        <taxon>Agrobacterium</taxon>
    </lineage>
</organism>
<proteinExistence type="predicted"/>
<dbReference type="AlphaFoldDB" id="A0A6H0ZQ77"/>